<evidence type="ECO:0000313" key="8">
    <source>
        <dbReference type="EMBL" id="KAA8567486.1"/>
    </source>
</evidence>
<feature type="compositionally biased region" description="Acidic residues" evidence="4">
    <location>
        <begin position="918"/>
        <end position="935"/>
    </location>
</feature>
<name>A0A5M9JID4_MONFR</name>
<evidence type="ECO:0000256" key="5">
    <source>
        <dbReference type="SAM" id="Phobius"/>
    </source>
</evidence>
<keyword evidence="5" id="KW-0472">Membrane</keyword>
<dbReference type="InterPro" id="IPR036028">
    <property type="entry name" value="SH3-like_dom_sf"/>
</dbReference>
<evidence type="ECO:0000259" key="6">
    <source>
        <dbReference type="PROSITE" id="PS50002"/>
    </source>
</evidence>
<feature type="compositionally biased region" description="Polar residues" evidence="4">
    <location>
        <begin position="16"/>
        <end position="26"/>
    </location>
</feature>
<keyword evidence="9" id="KW-1185">Reference proteome</keyword>
<feature type="region of interest" description="Disordered" evidence="4">
    <location>
        <begin position="1134"/>
        <end position="1158"/>
    </location>
</feature>
<feature type="transmembrane region" description="Helical" evidence="5">
    <location>
        <begin position="1325"/>
        <end position="1347"/>
    </location>
</feature>
<dbReference type="EMBL" id="VICG01000011">
    <property type="protein sequence ID" value="KAA8567486.1"/>
    <property type="molecule type" value="Genomic_DNA"/>
</dbReference>
<keyword evidence="5" id="KW-1133">Transmembrane helix</keyword>
<dbReference type="Gene3D" id="3.30.160.60">
    <property type="entry name" value="Classic Zinc Finger"/>
    <property type="match status" value="1"/>
</dbReference>
<protein>
    <recommendedName>
        <fullName evidence="10">SH3 domain-containing protein</fullName>
    </recommendedName>
</protein>
<dbReference type="SUPFAM" id="SSF57667">
    <property type="entry name" value="beta-beta-alpha zinc fingers"/>
    <property type="match status" value="1"/>
</dbReference>
<proteinExistence type="predicted"/>
<dbReference type="SUPFAM" id="SSF50044">
    <property type="entry name" value="SH3-domain"/>
    <property type="match status" value="1"/>
</dbReference>
<feature type="domain" description="C2H2-type" evidence="7">
    <location>
        <begin position="56"/>
        <end position="79"/>
    </location>
</feature>
<keyword evidence="2" id="KW-0479">Metal-binding</keyword>
<feature type="region of interest" description="Disordered" evidence="4">
    <location>
        <begin position="150"/>
        <end position="181"/>
    </location>
</feature>
<evidence type="ECO:0000256" key="4">
    <source>
        <dbReference type="SAM" id="MobiDB-lite"/>
    </source>
</evidence>
<dbReference type="PROSITE" id="PS50002">
    <property type="entry name" value="SH3"/>
    <property type="match status" value="1"/>
</dbReference>
<dbReference type="PROSITE" id="PS00028">
    <property type="entry name" value="ZINC_FINGER_C2H2_1"/>
    <property type="match status" value="1"/>
</dbReference>
<evidence type="ECO:0000256" key="2">
    <source>
        <dbReference type="PROSITE-ProRule" id="PRU00042"/>
    </source>
</evidence>
<evidence type="ECO:0008006" key="10">
    <source>
        <dbReference type="Google" id="ProtNLM"/>
    </source>
</evidence>
<keyword evidence="5" id="KW-0812">Transmembrane</keyword>
<feature type="transmembrane region" description="Helical" evidence="5">
    <location>
        <begin position="1354"/>
        <end position="1376"/>
    </location>
</feature>
<dbReference type="OrthoDB" id="9988102at2759"/>
<dbReference type="PROSITE" id="PS50157">
    <property type="entry name" value="ZINC_FINGER_C2H2_2"/>
    <property type="match status" value="2"/>
</dbReference>
<dbReference type="InterPro" id="IPR001452">
    <property type="entry name" value="SH3_domain"/>
</dbReference>
<sequence length="1378" mass="155130">MRVISSSNHDAAGQTGEASHSGTGIENSFAGGHDHDVEMPRSSNGQIEFMELSLTFKCDQCTRSFYKAEDLQWHRYKHSSGLIYTCDECEGMFQKNNDLEEHISMGCVKTRGERQPEKVYTPFEMQRYEAPIPNHETISYWKHNMKRETLGADKSSNSNESRRRSSQLSAELGHDGYGYTNPISEKSTLEIAELKAERRAEIERRCMELNPPLTKDMLASMPSYRTTIQDIRPLTDLGWENLKQNLLAERFDSEIQSNNMSEFSRPKISQYNSIERHASTSDDRHHDNQYSVIGSTANTTTNDALSIPGWDNKSAEGNNPSALSEILSKGGYSPETNETLVGFQNQGTPYDTNIAKRLRRSRNYQEWSVTHNLDAENRGDDHLSEGPIHNRIPTQAFDHGDLDGCGSIPRELQEILPKGTEKTTLGHELAVELNKDLTLGHQERVHTDIHQLSNHIEPIEMIEQSGTIPDMNPNLVESQQEGPEFAISGEENETHDQFSNMKDELKFLKKIGSGHLSNFKFAISPADQSSSRNQSKDFNLGSCSTKSLHAGATETWADAPEVPFKGREIDPDIAINVHENKNDNEMHGKAIALSDFRLGNDNEVIIVEGQVIDILYRHGEGWLVARDLKTQESGLVLERNICVLDRLVQGIGSQDIEEKLKESAIDLGNSLFEKSRWFDQMMGNELEDAIIALGNAVQSKLLGQGWPRKTLEMHKEDHMEAFRNLLAHNQQRQSLGSSNSAPSLSTRDGTNAGFVPRLPLDEVDIPDDQSHNSFEFSATESVVSVADSIFSAISLASGSSMSSLSVSQTATDRLVRLLLDDMVIKQLCEDALWEIMMSRGRFERNLGRLLKAFAVELRKEAQTREERQAAHLVRFRARNSAHIICSTLRTEKAQKSANTGVNDAILSIIGAEEKERDLDMDDDSDSASESSEDTPNDFQHLENFVRDSRAFESFREKLRVFIHSQKIQSLSRQNSSSVKKNILTTALRETYEDAYKEVVMLSGGAEEPTETLIELTKVSQPPPSMTFEILRRVYHPISQKLALLANSITIWKRPPVADGKKRIEWRCRCGHRIYDDFAELRPGAANRLKQALTSYESGSTNTSQSSVISGCSKSFSSSFSYVFNLWNSNSPRKGLESGLPTREPPKSQLEPNNPKAPEPTPLPVEFLYLLLCYPSGRYATRLLQLDLHRLEPKSDQSLFTNLRSNYKSVRGRFFNSISFKTLKSIKFVHFEMYRSTLIDVRQKDVIPPPGHIDYRYSPAFPEVIPPIGGNHLMHLFLNPSHADEDTVCLDRLPKKLREKLYCKKGEPTNFGWGLEFVEGWDMKSIWIIAFVIFGVGSLILGILWVVYEHSIQDAFAIAGYMVSFAAISVGAVQSLLVM</sequence>
<keyword evidence="2" id="KW-0862">Zinc</keyword>
<keyword evidence="1 3" id="KW-0728">SH3 domain</keyword>
<evidence type="ECO:0000313" key="9">
    <source>
        <dbReference type="Proteomes" id="UP000322873"/>
    </source>
</evidence>
<gene>
    <name evidence="8" type="ORF">EYC84_010496</name>
</gene>
<dbReference type="GO" id="GO:0008270">
    <property type="term" value="F:zinc ion binding"/>
    <property type="evidence" value="ECO:0007669"/>
    <property type="project" value="UniProtKB-KW"/>
</dbReference>
<dbReference type="Proteomes" id="UP000322873">
    <property type="component" value="Unassembled WGS sequence"/>
</dbReference>
<dbReference type="InterPro" id="IPR013087">
    <property type="entry name" value="Znf_C2H2_type"/>
</dbReference>
<dbReference type="VEuPathDB" id="FungiDB:MFRU_040g00130"/>
<evidence type="ECO:0000256" key="1">
    <source>
        <dbReference type="ARBA" id="ARBA00022443"/>
    </source>
</evidence>
<dbReference type="SMART" id="SM00355">
    <property type="entry name" value="ZnF_C2H2"/>
    <property type="match status" value="2"/>
</dbReference>
<feature type="region of interest" description="Disordered" evidence="4">
    <location>
        <begin position="1"/>
        <end position="41"/>
    </location>
</feature>
<keyword evidence="2" id="KW-0863">Zinc-finger</keyword>
<comment type="caution">
    <text evidence="8">The sequence shown here is derived from an EMBL/GenBank/DDBJ whole genome shotgun (WGS) entry which is preliminary data.</text>
</comment>
<organism evidence="8 9">
    <name type="scientific">Monilinia fructicola</name>
    <name type="common">Brown rot fungus</name>
    <name type="synonym">Ciboria fructicola</name>
    <dbReference type="NCBI Taxonomy" id="38448"/>
    <lineage>
        <taxon>Eukaryota</taxon>
        <taxon>Fungi</taxon>
        <taxon>Dikarya</taxon>
        <taxon>Ascomycota</taxon>
        <taxon>Pezizomycotina</taxon>
        <taxon>Leotiomycetes</taxon>
        <taxon>Helotiales</taxon>
        <taxon>Sclerotiniaceae</taxon>
        <taxon>Monilinia</taxon>
    </lineage>
</organism>
<evidence type="ECO:0000256" key="3">
    <source>
        <dbReference type="PROSITE-ProRule" id="PRU00192"/>
    </source>
</evidence>
<feature type="region of interest" description="Disordered" evidence="4">
    <location>
        <begin position="917"/>
        <end position="937"/>
    </location>
</feature>
<dbReference type="InterPro" id="IPR036236">
    <property type="entry name" value="Znf_C2H2_sf"/>
</dbReference>
<reference evidence="8 9" key="1">
    <citation type="submission" date="2019-06" db="EMBL/GenBank/DDBJ databases">
        <title>Genome Sequence of the Brown Rot Fungal Pathogen Monilinia fructicola.</title>
        <authorList>
            <person name="De Miccolis Angelini R.M."/>
            <person name="Landi L."/>
            <person name="Abate D."/>
            <person name="Pollastro S."/>
            <person name="Romanazzi G."/>
            <person name="Faretra F."/>
        </authorList>
    </citation>
    <scope>NUCLEOTIDE SEQUENCE [LARGE SCALE GENOMIC DNA]</scope>
    <source>
        <strain evidence="8 9">Mfrc123</strain>
    </source>
</reference>
<feature type="domain" description="SH3" evidence="6">
    <location>
        <begin position="585"/>
        <end position="646"/>
    </location>
</feature>
<evidence type="ECO:0000259" key="7">
    <source>
        <dbReference type="PROSITE" id="PS50157"/>
    </source>
</evidence>
<accession>A0A5M9JID4</accession>
<feature type="domain" description="C2H2-type" evidence="7">
    <location>
        <begin position="84"/>
        <end position="115"/>
    </location>
</feature>